<reference evidence="2 3" key="1">
    <citation type="submission" date="2019-06" db="EMBL/GenBank/DDBJ databases">
        <authorList>
            <person name="Meng X."/>
        </authorList>
    </citation>
    <scope>NUCLEOTIDE SEQUENCE [LARGE SCALE GENOMIC DNA]</scope>
    <source>
        <strain evidence="2 3">M625</strain>
    </source>
</reference>
<feature type="transmembrane region" description="Helical" evidence="1">
    <location>
        <begin position="102"/>
        <end position="120"/>
    </location>
</feature>
<name>A0A504JAK5_9FLAO</name>
<dbReference type="Gene3D" id="1.25.40.10">
    <property type="entry name" value="Tetratricopeptide repeat domain"/>
    <property type="match status" value="1"/>
</dbReference>
<proteinExistence type="predicted"/>
<sequence length="267" mass="30930">MNELEKEIELYLDGSMSSEQRLVFEEKMSKNPQLQKDVVTYTEMYTIYNENDWNLQNTTKNQQITDYESFLMSEQGNAVAKSIKNAEEMYFETQSSSKTRQWLVYIGSIAAIFIIGFFIATRLNTGIDHNALYADYKNWENLPSLTVRDTNTILAEGEQLFREQQYEEALALFTKFNANDTTKLNTQVLIYMGVTQLELSAYNDALQTFEELKNTNTLDAPKANWFIALTYLKMNSTQKAKDVLKIITNDSNNYNYKKAKSLLRALE</sequence>
<evidence type="ECO:0000313" key="3">
    <source>
        <dbReference type="Proteomes" id="UP000315540"/>
    </source>
</evidence>
<evidence type="ECO:0000313" key="2">
    <source>
        <dbReference type="EMBL" id="TPN87694.1"/>
    </source>
</evidence>
<keyword evidence="1" id="KW-0472">Membrane</keyword>
<protein>
    <submittedName>
        <fullName evidence="2">Uncharacterized protein</fullName>
    </submittedName>
</protein>
<organism evidence="2 3">
    <name type="scientific">Aquimarina algicola</name>
    <dbReference type="NCBI Taxonomy" id="2589995"/>
    <lineage>
        <taxon>Bacteria</taxon>
        <taxon>Pseudomonadati</taxon>
        <taxon>Bacteroidota</taxon>
        <taxon>Flavobacteriia</taxon>
        <taxon>Flavobacteriales</taxon>
        <taxon>Flavobacteriaceae</taxon>
        <taxon>Aquimarina</taxon>
    </lineage>
</organism>
<evidence type="ECO:0000256" key="1">
    <source>
        <dbReference type="SAM" id="Phobius"/>
    </source>
</evidence>
<keyword evidence="1" id="KW-1133">Transmembrane helix</keyword>
<keyword evidence="1" id="KW-0812">Transmembrane</keyword>
<comment type="caution">
    <text evidence="2">The sequence shown here is derived from an EMBL/GenBank/DDBJ whole genome shotgun (WGS) entry which is preliminary data.</text>
</comment>
<dbReference type="SUPFAM" id="SSF48452">
    <property type="entry name" value="TPR-like"/>
    <property type="match status" value="1"/>
</dbReference>
<dbReference type="Proteomes" id="UP000315540">
    <property type="component" value="Unassembled WGS sequence"/>
</dbReference>
<dbReference type="InterPro" id="IPR011990">
    <property type="entry name" value="TPR-like_helical_dom_sf"/>
</dbReference>
<keyword evidence="3" id="KW-1185">Reference proteome</keyword>
<gene>
    <name evidence="2" type="ORF">FHK87_08950</name>
</gene>
<dbReference type="AlphaFoldDB" id="A0A504JAK5"/>
<dbReference type="OrthoDB" id="1144971at2"/>
<accession>A0A504JAK5</accession>
<dbReference type="EMBL" id="VFWZ01000002">
    <property type="protein sequence ID" value="TPN87694.1"/>
    <property type="molecule type" value="Genomic_DNA"/>
</dbReference>
<dbReference type="RefSeq" id="WP_140592334.1">
    <property type="nucleotide sequence ID" value="NZ_VFWZ01000002.1"/>
</dbReference>